<evidence type="ECO:0000313" key="5">
    <source>
        <dbReference type="EMBL" id="RKR19845.1"/>
    </source>
</evidence>
<dbReference type="EMBL" id="RBIR01000003">
    <property type="protein sequence ID" value="RKR19845.1"/>
    <property type="molecule type" value="Genomic_DNA"/>
</dbReference>
<dbReference type="Pfam" id="PF00702">
    <property type="entry name" value="Hydrolase"/>
    <property type="match status" value="1"/>
</dbReference>
<dbReference type="SUPFAM" id="SSF56784">
    <property type="entry name" value="HAD-like"/>
    <property type="match status" value="1"/>
</dbReference>
<reference evidence="5 6" key="1">
    <citation type="submission" date="2018-10" db="EMBL/GenBank/DDBJ databases">
        <title>Genomic Encyclopedia of Type Strains, Phase IV (KMG-IV): sequencing the most valuable type-strain genomes for metagenomic binning, comparative biology and taxonomic classification.</title>
        <authorList>
            <person name="Goeker M."/>
        </authorList>
    </citation>
    <scope>NUCLEOTIDE SEQUENCE [LARGE SCALE GENOMIC DNA]</scope>
    <source>
        <strain evidence="5 6">DSM 25586</strain>
    </source>
</reference>
<dbReference type="Gene3D" id="3.40.50.1000">
    <property type="entry name" value="HAD superfamily/HAD-like"/>
    <property type="match status" value="1"/>
</dbReference>
<name>A0A495ES75_9MICC</name>
<dbReference type="PANTHER" id="PTHR11051:SF8">
    <property type="entry name" value="PROTEIN-GLUCOSYLGALACTOSYLHYDROXYLYSINE GLUCOSIDASE"/>
    <property type="match status" value="1"/>
</dbReference>
<dbReference type="InterPro" id="IPR037018">
    <property type="entry name" value="GH65_N"/>
</dbReference>
<dbReference type="FunFam" id="1.50.10.10:FF:000053">
    <property type="entry name" value="Putative glycosyl hydrolase"/>
    <property type="match status" value="1"/>
</dbReference>
<dbReference type="InterPro" id="IPR023198">
    <property type="entry name" value="PGP-like_dom2"/>
</dbReference>
<protein>
    <submittedName>
        <fullName evidence="5">Trehalose/maltose hydrolase-like predicted phosphorylase</fullName>
    </submittedName>
</protein>
<dbReference type="InterPro" id="IPR036412">
    <property type="entry name" value="HAD-like_sf"/>
</dbReference>
<dbReference type="Pfam" id="PF03632">
    <property type="entry name" value="Glyco_hydro_65m"/>
    <property type="match status" value="1"/>
</dbReference>
<dbReference type="Proteomes" id="UP000276055">
    <property type="component" value="Unassembled WGS sequence"/>
</dbReference>
<dbReference type="InterPro" id="IPR008928">
    <property type="entry name" value="6-hairpin_glycosidase_sf"/>
</dbReference>
<organism evidence="5 6">
    <name type="scientific">Arthrobacter oryzae</name>
    <dbReference type="NCBI Taxonomy" id="409290"/>
    <lineage>
        <taxon>Bacteria</taxon>
        <taxon>Bacillati</taxon>
        <taxon>Actinomycetota</taxon>
        <taxon>Actinomycetes</taxon>
        <taxon>Micrococcales</taxon>
        <taxon>Micrococcaceae</taxon>
        <taxon>Arthrobacter</taxon>
    </lineage>
</organism>
<dbReference type="SUPFAM" id="SSF48208">
    <property type="entry name" value="Six-hairpin glycosidases"/>
    <property type="match status" value="1"/>
</dbReference>
<gene>
    <name evidence="5" type="ORF">C8D78_1656</name>
</gene>
<feature type="domain" description="Glycoside hydrolase family 65 N-terminal" evidence="4">
    <location>
        <begin position="263"/>
        <end position="529"/>
    </location>
</feature>
<dbReference type="InterPro" id="IPR011013">
    <property type="entry name" value="Gal_mutarotase_sf_dom"/>
</dbReference>
<dbReference type="InterPro" id="IPR005196">
    <property type="entry name" value="Glyco_hydro_65_N"/>
</dbReference>
<dbReference type="AlphaFoldDB" id="A0A495ES75"/>
<dbReference type="InterPro" id="IPR005194">
    <property type="entry name" value="Glyco_hydro_65_C"/>
</dbReference>
<keyword evidence="5" id="KW-0378">Hydrolase</keyword>
<proteinExistence type="predicted"/>
<evidence type="ECO:0000259" key="4">
    <source>
        <dbReference type="Pfam" id="PF03636"/>
    </source>
</evidence>
<dbReference type="PANTHER" id="PTHR11051">
    <property type="entry name" value="GLYCOSYL HYDROLASE-RELATED"/>
    <property type="match status" value="1"/>
</dbReference>
<dbReference type="SUPFAM" id="SSF74650">
    <property type="entry name" value="Galactose mutarotase-like"/>
    <property type="match status" value="1"/>
</dbReference>
<dbReference type="GO" id="GO:0004553">
    <property type="term" value="F:hydrolase activity, hydrolyzing O-glycosyl compounds"/>
    <property type="evidence" value="ECO:0007669"/>
    <property type="project" value="TreeGrafter"/>
</dbReference>
<dbReference type="GO" id="GO:0016757">
    <property type="term" value="F:glycosyltransferase activity"/>
    <property type="evidence" value="ECO:0007669"/>
    <property type="project" value="UniProtKB-ARBA"/>
</dbReference>
<dbReference type="InterPro" id="IPR005195">
    <property type="entry name" value="Glyco_hydro_65_M"/>
</dbReference>
<dbReference type="Gene3D" id="2.60.420.10">
    <property type="entry name" value="Maltose phosphorylase, domain 3"/>
    <property type="match status" value="1"/>
</dbReference>
<evidence type="ECO:0000256" key="1">
    <source>
        <dbReference type="ARBA" id="ARBA00023295"/>
    </source>
</evidence>
<sequence length="1070" mass="115335">MTESPTLAAAVAPVDAVIFELDGVVTDTDELRAAAWKQLVDDVMKDPRLPADARRGPLTDGDFTGSIEGRTGETGVAGFLASRGVDIPRGSPADGPAEWTAFGLAQHLNGIFEGMLAGRAVSVFPGTLALLQRLRAGRIPVVLATSSRSAAAVLAAAGLGDVFDHVVDGQTALDYDVAGMPAPALVLESVRRLGIVPARAMVIAGAEAGVEAGRRGGFGLVVGIDRTGERRAALEAAGADVVLEDLSELDIGLVITHPWLLVYEGFDPAHEGHREALTTLGNGYLATRGAAPEHRAGEIHYPGSYLAGVYNSLVTVVQDHESVDEHMVNIPDWLPLDVRIGGGTWWSEGGLTLRSERRTLDLKRALLSREALVEDGAGRQLRLLQRRVVSMAEPHLAALETTLTAVGWSGTLSVRSGCDAGVTNSNVPEDAQLARRHLTAVAVSSAEISPDTAELTVQAQTSTSGIGIALALRTRISRGAPQQQDAGGGGISGGVPESAGSMHAHRFDLPVTDAVPVTVTKTVAFATSRDHAIASPVSAARAVLARAPMDFEALLAEHEAAWGLLLAPFIIESDAPSQAQLILNLHVFHLLQTLTTHTAELDAGVPARGLHGEGYRGHIFWDELFVLPVLNSRLPAVARELIDYRWRRLGTARDAARKAGLGGALFPWQSGSDGTEQTPKFLFNKLSGHWVPDYSHLQRHVGLAVAYNAWQYFEATQDRGWLTRHGAEIVVEVARAFASLAEHDPAEDRFHIRGVMGPDEYHTGYPGNPGGGLDDNAYTNIMAAWVFDQAVWIMHSVQGFDMEELRSRLGITRTEIDDWAHLSRRMFVPFHDDGGIISQFDGYGALRELDWKHYRRSYQNIERLDLILEAEGDSANHYRLAKQADVLMLLYVLGEDQLLGFLRRMGYAVEPAQIATTVDFYLARTAHGSTLSRVTHASVLAQHDPERAWATFREALDTDLDDTQGGTTRAGIHLGAMAGSIDVVQRSFAGLRVTRDALDFTPRLPAELSRVEFQVRYRDQLLSVHLGADRLRVCASPGDAAPVLVRVGAEKVLLRAGQEYEFLRGGGAPG</sequence>
<feature type="domain" description="Glycoside hydrolase family 65 central catalytic" evidence="2">
    <location>
        <begin position="585"/>
        <end position="981"/>
    </location>
</feature>
<dbReference type="Gene3D" id="2.70.98.40">
    <property type="entry name" value="Glycoside hydrolase, family 65, N-terminal domain"/>
    <property type="match status" value="1"/>
</dbReference>
<dbReference type="GO" id="GO:0030246">
    <property type="term" value="F:carbohydrate binding"/>
    <property type="evidence" value="ECO:0007669"/>
    <property type="project" value="InterPro"/>
</dbReference>
<dbReference type="InterPro" id="IPR012341">
    <property type="entry name" value="6hp_glycosidase-like_sf"/>
</dbReference>
<keyword evidence="1" id="KW-0326">Glycosidase</keyword>
<feature type="domain" description="Glycoside hydrolase family 65 C-terminal" evidence="3">
    <location>
        <begin position="991"/>
        <end position="1051"/>
    </location>
</feature>
<dbReference type="Pfam" id="PF03636">
    <property type="entry name" value="Glyco_hydro_65N"/>
    <property type="match status" value="1"/>
</dbReference>
<comment type="caution">
    <text evidence="5">The sequence shown here is derived from an EMBL/GenBank/DDBJ whole genome shotgun (WGS) entry which is preliminary data.</text>
</comment>
<dbReference type="Pfam" id="PF03633">
    <property type="entry name" value="Glyco_hydro_65C"/>
    <property type="match status" value="1"/>
</dbReference>
<dbReference type="OrthoDB" id="9816160at2"/>
<dbReference type="Gene3D" id="1.10.150.240">
    <property type="entry name" value="Putative phosphatase, domain 2"/>
    <property type="match status" value="1"/>
</dbReference>
<dbReference type="InterPro" id="IPR023214">
    <property type="entry name" value="HAD_sf"/>
</dbReference>
<accession>A0A495ES75</accession>
<evidence type="ECO:0000259" key="2">
    <source>
        <dbReference type="Pfam" id="PF03632"/>
    </source>
</evidence>
<dbReference type="RefSeq" id="WP_120952159.1">
    <property type="nucleotide sequence ID" value="NZ_RBIR01000003.1"/>
</dbReference>
<evidence type="ECO:0000259" key="3">
    <source>
        <dbReference type="Pfam" id="PF03633"/>
    </source>
</evidence>
<dbReference type="Gene3D" id="1.50.10.10">
    <property type="match status" value="1"/>
</dbReference>
<evidence type="ECO:0000313" key="6">
    <source>
        <dbReference type="Proteomes" id="UP000276055"/>
    </source>
</evidence>
<dbReference type="GO" id="GO:0005975">
    <property type="term" value="P:carbohydrate metabolic process"/>
    <property type="evidence" value="ECO:0007669"/>
    <property type="project" value="InterPro"/>
</dbReference>